<evidence type="ECO:0000256" key="1">
    <source>
        <dbReference type="SAM" id="MobiDB-lite"/>
    </source>
</evidence>
<keyword evidence="4" id="KW-1185">Reference proteome</keyword>
<accession>A0A1I7SEX9</accession>
<evidence type="ECO:0000313" key="4">
    <source>
        <dbReference type="Proteomes" id="UP000659654"/>
    </source>
</evidence>
<feature type="compositionally biased region" description="Low complexity" evidence="1">
    <location>
        <begin position="14"/>
        <end position="28"/>
    </location>
</feature>
<sequence>MEKKFHHQRRRQTNNYDNKNNTNNKNNKPAAWTAGVRERPARLAEPGRATGRPLPPGLRGSESAVRPANLSLEDVLSESISSDTTLHSVDHRRELHSHRSSILATFAHHALGRIIRIGFSNFSLVGFVQPILGTP</sequence>
<gene>
    <name evidence="2" type="ORF">BXYJ_LOCUS8226</name>
</gene>
<feature type="compositionally biased region" description="Basic residues" evidence="1">
    <location>
        <begin position="1"/>
        <end position="12"/>
    </location>
</feature>
<evidence type="ECO:0000313" key="2">
    <source>
        <dbReference type="EMBL" id="CAD5224802.1"/>
    </source>
</evidence>
<dbReference type="Proteomes" id="UP000582659">
    <property type="component" value="Unassembled WGS sequence"/>
</dbReference>
<protein>
    <submittedName>
        <fullName evidence="2">(pine wood nematode) hypothetical protein</fullName>
    </submittedName>
</protein>
<feature type="region of interest" description="Disordered" evidence="1">
    <location>
        <begin position="1"/>
        <end position="66"/>
    </location>
</feature>
<reference evidence="2" key="2">
    <citation type="submission" date="2020-09" db="EMBL/GenBank/DDBJ databases">
        <authorList>
            <person name="Kikuchi T."/>
        </authorList>
    </citation>
    <scope>NUCLEOTIDE SEQUENCE</scope>
    <source>
        <strain evidence="2">Ka4C1</strain>
    </source>
</reference>
<dbReference type="EMBL" id="CAJFCV020000004">
    <property type="protein sequence ID" value="CAG9113720.1"/>
    <property type="molecule type" value="Genomic_DNA"/>
</dbReference>
<dbReference type="Proteomes" id="UP000095284">
    <property type="component" value="Unplaced"/>
</dbReference>
<organism evidence="3 5">
    <name type="scientific">Bursaphelenchus xylophilus</name>
    <name type="common">Pinewood nematode worm</name>
    <name type="synonym">Aphelenchoides xylophilus</name>
    <dbReference type="NCBI Taxonomy" id="6326"/>
    <lineage>
        <taxon>Eukaryota</taxon>
        <taxon>Metazoa</taxon>
        <taxon>Ecdysozoa</taxon>
        <taxon>Nematoda</taxon>
        <taxon>Chromadorea</taxon>
        <taxon>Rhabditida</taxon>
        <taxon>Tylenchina</taxon>
        <taxon>Tylenchomorpha</taxon>
        <taxon>Aphelenchoidea</taxon>
        <taxon>Aphelenchoididae</taxon>
        <taxon>Bursaphelenchus</taxon>
    </lineage>
</organism>
<dbReference type="Proteomes" id="UP000659654">
    <property type="component" value="Unassembled WGS sequence"/>
</dbReference>
<name>A0A1I7SEX9_BURXY</name>
<dbReference type="EMBL" id="CAJFDI010000004">
    <property type="protein sequence ID" value="CAD5224802.1"/>
    <property type="molecule type" value="Genomic_DNA"/>
</dbReference>
<dbReference type="WBParaSite" id="BXY_1159000.1">
    <property type="protein sequence ID" value="BXY_1159000.1"/>
    <property type="gene ID" value="BXY_1159000"/>
</dbReference>
<reference evidence="5" key="1">
    <citation type="submission" date="2016-11" db="UniProtKB">
        <authorList>
            <consortium name="WormBaseParasite"/>
        </authorList>
    </citation>
    <scope>IDENTIFICATION</scope>
</reference>
<evidence type="ECO:0000313" key="5">
    <source>
        <dbReference type="WBParaSite" id="BXY_1159000.1"/>
    </source>
</evidence>
<dbReference type="AlphaFoldDB" id="A0A1I7SEX9"/>
<proteinExistence type="predicted"/>
<evidence type="ECO:0000313" key="3">
    <source>
        <dbReference type="Proteomes" id="UP000095284"/>
    </source>
</evidence>